<dbReference type="EMBL" id="JBGFUD010003035">
    <property type="protein sequence ID" value="MFH4978270.1"/>
    <property type="molecule type" value="Genomic_DNA"/>
</dbReference>
<organism evidence="1 2">
    <name type="scientific">Gnathostoma spinigerum</name>
    <dbReference type="NCBI Taxonomy" id="75299"/>
    <lineage>
        <taxon>Eukaryota</taxon>
        <taxon>Metazoa</taxon>
        <taxon>Ecdysozoa</taxon>
        <taxon>Nematoda</taxon>
        <taxon>Chromadorea</taxon>
        <taxon>Rhabditida</taxon>
        <taxon>Spirurina</taxon>
        <taxon>Gnathostomatomorpha</taxon>
        <taxon>Gnathostomatoidea</taxon>
        <taxon>Gnathostomatidae</taxon>
        <taxon>Gnathostoma</taxon>
    </lineage>
</organism>
<keyword evidence="2" id="KW-1185">Reference proteome</keyword>
<name>A0ABD6EPT5_9BILA</name>
<gene>
    <name evidence="1" type="ORF">AB6A40_004979</name>
</gene>
<comment type="caution">
    <text evidence="1">The sequence shown here is derived from an EMBL/GenBank/DDBJ whole genome shotgun (WGS) entry which is preliminary data.</text>
</comment>
<proteinExistence type="predicted"/>
<dbReference type="PANTHER" id="PTHR21696">
    <property type="entry name" value="PROTEIN UNC-79 HOMOLOG"/>
    <property type="match status" value="1"/>
</dbReference>
<reference evidence="1 2" key="1">
    <citation type="submission" date="2024-08" db="EMBL/GenBank/DDBJ databases">
        <title>Gnathostoma spinigerum genome.</title>
        <authorList>
            <person name="Gonzalez-Bertolin B."/>
            <person name="Monzon S."/>
            <person name="Zaballos A."/>
            <person name="Jimenez P."/>
            <person name="Dekumyoy P."/>
            <person name="Varona S."/>
            <person name="Cuesta I."/>
            <person name="Sumanam S."/>
            <person name="Adisakwattana P."/>
            <person name="Gasser R.B."/>
            <person name="Hernandez-Gonzalez A."/>
            <person name="Young N.D."/>
            <person name="Perteguer M.J."/>
        </authorList>
    </citation>
    <scope>NUCLEOTIDE SEQUENCE [LARGE SCALE GENOMIC DNA]</scope>
    <source>
        <strain evidence="1">AL3</strain>
        <tissue evidence="1">Liver</tissue>
    </source>
</reference>
<evidence type="ECO:0000313" key="2">
    <source>
        <dbReference type="Proteomes" id="UP001608902"/>
    </source>
</evidence>
<dbReference type="Proteomes" id="UP001608902">
    <property type="component" value="Unassembled WGS sequence"/>
</dbReference>
<dbReference type="Pfam" id="PF14776">
    <property type="entry name" value="UNC-79"/>
    <property type="match status" value="1"/>
</dbReference>
<dbReference type="PANTHER" id="PTHR21696:SF2">
    <property type="entry name" value="PROTEIN UNC-79 HOMOLOG"/>
    <property type="match status" value="1"/>
</dbReference>
<sequence length="579" mass="65447">MATRAATFSAKIRTLSDFHTRISSNQQPPSTAELLTTLRYFHQTLIGFLKELPPVPQSAFRSYSSTLSRVNLYPNLNYAGLYYGIANLLEVLPLIPSSHVAIADAIMDTIKALYFFLPRDIVEQLPYLMACQLGVFPAELNKKLVHLVCDCLIPFTITSDQEALYVPAILMLVLQHSSDPSLHTLLVESLLSVKEDVYEDLIVVLARGTSEARIATANLLFHYWPLLNPNILHRKPVQYRVQAWSVPTCQNRNCPDKDISVKRCYDPIICAQYGETAPPIALCKNCVETVEYEKKLKAVPICNPMATTDNVVCQNRGCGSTNRLAVGTCFAEDCIRPHQYIPLRLCQECFDALHTETVGKHMRHKGMTSVWGTSVERDMVEAVVKLLKETSGNLEGYESEGRRPKWLRQLEGGHTLGREIDKMADERRMLSRFGVWLLAALCPPVPQADPESIGYMMSMLFQWFATTALLPNDSMGAALEQLKSDFVADWINLAILNHYETFVEVLMPDPPQYAQVGGVWDKLCTKKEQMREGLGKLFAVMPYDVISLQTWNRIIPAWLQSICVDLDEEDWAELRILLW</sequence>
<dbReference type="AlphaFoldDB" id="A0ABD6EPT5"/>
<protein>
    <submittedName>
        <fullName evidence="1">Uncharacterized protein</fullName>
    </submittedName>
</protein>
<dbReference type="InterPro" id="IPR024855">
    <property type="entry name" value="UNC79"/>
</dbReference>
<accession>A0ABD6EPT5</accession>
<evidence type="ECO:0000313" key="1">
    <source>
        <dbReference type="EMBL" id="MFH4978270.1"/>
    </source>
</evidence>